<feature type="domain" description="Nephrocystin 3-like N-terminal" evidence="5">
    <location>
        <begin position="219"/>
        <end position="376"/>
    </location>
</feature>
<reference evidence="6" key="1">
    <citation type="submission" date="2023-03" db="EMBL/GenBank/DDBJ databases">
        <title>Complete genome of Cladonia borealis.</title>
        <authorList>
            <person name="Park H."/>
        </authorList>
    </citation>
    <scope>NUCLEOTIDE SEQUENCE</scope>
    <source>
        <strain evidence="6">ANT050790</strain>
    </source>
</reference>
<dbReference type="SUPFAM" id="SSF52540">
    <property type="entry name" value="P-loop containing nucleoside triphosphate hydrolases"/>
    <property type="match status" value="1"/>
</dbReference>
<dbReference type="SMART" id="SM00248">
    <property type="entry name" value="ANK"/>
    <property type="match status" value="18"/>
</dbReference>
<dbReference type="Pfam" id="PF24883">
    <property type="entry name" value="NPHP3_N"/>
    <property type="match status" value="1"/>
</dbReference>
<feature type="repeat" description="ANK" evidence="3">
    <location>
        <begin position="805"/>
        <end position="836"/>
    </location>
</feature>
<dbReference type="PROSITE" id="PS50088">
    <property type="entry name" value="ANK_REPEAT"/>
    <property type="match status" value="10"/>
</dbReference>
<dbReference type="InterPro" id="IPR002110">
    <property type="entry name" value="Ankyrin_rpt"/>
</dbReference>
<dbReference type="InterPro" id="IPR054471">
    <property type="entry name" value="GPIID_WHD"/>
</dbReference>
<evidence type="ECO:0000259" key="4">
    <source>
        <dbReference type="Pfam" id="PF22939"/>
    </source>
</evidence>
<evidence type="ECO:0000256" key="2">
    <source>
        <dbReference type="ARBA" id="ARBA00023043"/>
    </source>
</evidence>
<feature type="repeat" description="ANK" evidence="3">
    <location>
        <begin position="1282"/>
        <end position="1314"/>
    </location>
</feature>
<feature type="repeat" description="ANK" evidence="3">
    <location>
        <begin position="873"/>
        <end position="905"/>
    </location>
</feature>
<feature type="domain" description="GPI inositol-deacylase winged helix" evidence="4">
    <location>
        <begin position="490"/>
        <end position="565"/>
    </location>
</feature>
<accession>A0AA39QU85</accession>
<evidence type="ECO:0000313" key="7">
    <source>
        <dbReference type="Proteomes" id="UP001166286"/>
    </source>
</evidence>
<sequence>MDPVTALSLVHTTVNLTSSCIKVCRKYVGPSKYSEKDMKEISEDLWVFNGSLRNLETHYGIYEEDQAGSNAFTIDRRTSITSPVKKFFIGARFDTAFEKHLKCLKDSRILFHHLLQVDQTNAMLAVKSFLRNFTKNFQDLQNSIGEIDGRSRRDFEQVRGSLDNVQDTQKVIQQSQEDSRAREEGQARADKDLKIIDWLSNLKFQAKQSDVLSRRSGSTCNWILETEEFKNWTIGSGKTLWCTGIPGAGKTVFTSIVVDHLESIVAEVSISCVYFSYKDEAKQTPANLIASILQQILTKTKIVSDDIRALYEHHNPNNTMPTVAELSVQLQAYVRNLEKFFIVIDALDECSVVTRNEFLNRMRDLQPAVNLMITTRPAIHIENGFPEAACVEIRAKDTDIQSYCEEKFRSDRRLILTVQDDADLKDLVINTIAKNAQKMFLLAVLHMESLASHLNKAQVRNALDKLPKELDDTYDEALQRIASQGQPSLEMAYRVLFWISYAYRPLTVEELQCALAVTPNRSTFDKNAVTLEGTLVSICAGLVAVDPQSRIIRLVHYTTQEFLKKIRDDKFPRAPADITRTCLTYLSFDHARYDNTQIYNVQKSPFLSYAVQHWRDHMRASPDPEFDELTLQILSQPKKVHCIFRTMDEPPLNVGMYRDTTVPPLCAAAFLGLESVVLLLLERSADLIESETSNGSTALCIAVHFAQMKMIKVLLDHGASLESRDRQGCTPLLATVSVACLISEETAVAAARLLLDQGANINVQGKAFQNGQKTTTLVEAARCGLVHMVELLVEYDADVNLRGHDGLTALHLAHPRKHSIFKLLVGRGADLNARDKHEESTLARVSGHSSEEAEETVELLLGLGADIDSQNFLGETALFRAAKQGYCRIIRVLKEHGANIRALTKSGESVLLSAVVSNNRRLGKVVPLLLELGADVHSPDSAGHTALAAAAVRGLSDAVKLILDYKPYIDTSNRDGDTALTLAAVAGATLEGRSQAYDKRGHRLDDRIRLAAAMQRDSTTIELLLTNGASADLQNKAGNTALVLAAAEAKPEAVRVLLEHWPNADTSNGAGETALTLAAGAPVRLAWSICYDEKYGLIGEAIPMATVMERNLETIKHLLNYGASVDLKNKAGDTALTLAAVTGKLDATKLLHEYGANINTRNGAGDTALTLTLAGFVATIDQKAAKFLEAADLERKMGILQFLLDHRASVDLMNKAGNTAPTLAAATGNLKATRLLQKHGANINTSNRAGNTALILAAAEGRLDLVKFLLDHKANINTSNGAGNTALIVAAAEGRLSSAKLLLEHGADAHAMNKKGCTALSLTAYWGKEKVHRLLLEHLSEPNQPPVGSDAELRASMEAMASTLPSLTKFRHEIYGPGRNIDHGCY</sequence>
<proteinExistence type="predicted"/>
<feature type="repeat" description="ANK" evidence="3">
    <location>
        <begin position="906"/>
        <end position="941"/>
    </location>
</feature>
<dbReference type="Gene3D" id="1.25.40.20">
    <property type="entry name" value="Ankyrin repeat-containing domain"/>
    <property type="match status" value="6"/>
</dbReference>
<comment type="caution">
    <text evidence="6">The sequence shown here is derived from an EMBL/GenBank/DDBJ whole genome shotgun (WGS) entry which is preliminary data.</text>
</comment>
<keyword evidence="2 3" id="KW-0040">ANK repeat</keyword>
<name>A0AA39QU85_9LECA</name>
<dbReference type="PROSITE" id="PS50297">
    <property type="entry name" value="ANK_REP_REGION"/>
    <property type="match status" value="6"/>
</dbReference>
<evidence type="ECO:0000256" key="3">
    <source>
        <dbReference type="PROSITE-ProRule" id="PRU00023"/>
    </source>
</evidence>
<dbReference type="PANTHER" id="PTHR24126:SF14">
    <property type="entry name" value="ANK_REP_REGION DOMAIN-CONTAINING PROTEIN"/>
    <property type="match status" value="1"/>
</dbReference>
<dbReference type="InterPro" id="IPR036770">
    <property type="entry name" value="Ankyrin_rpt-contain_sf"/>
</dbReference>
<dbReference type="InterPro" id="IPR027417">
    <property type="entry name" value="P-loop_NTPase"/>
</dbReference>
<dbReference type="PANTHER" id="PTHR24126">
    <property type="entry name" value="ANKYRIN REPEAT, PH AND SEC7 DOMAIN CONTAINING PROTEIN SECG-RELATED"/>
    <property type="match status" value="1"/>
</dbReference>
<keyword evidence="1" id="KW-0677">Repeat</keyword>
<gene>
    <name evidence="6" type="ORF">JMJ35_009855</name>
</gene>
<feature type="repeat" description="ANK" evidence="3">
    <location>
        <begin position="1216"/>
        <end position="1248"/>
    </location>
</feature>
<keyword evidence="7" id="KW-1185">Reference proteome</keyword>
<feature type="repeat" description="ANK" evidence="3">
    <location>
        <begin position="694"/>
        <end position="726"/>
    </location>
</feature>
<protein>
    <recommendedName>
        <fullName evidence="8">Ankyrin repeat protein</fullName>
    </recommendedName>
</protein>
<evidence type="ECO:0008006" key="8">
    <source>
        <dbReference type="Google" id="ProtNLM"/>
    </source>
</evidence>
<dbReference type="Gene3D" id="3.40.50.300">
    <property type="entry name" value="P-loop containing nucleotide triphosphate hydrolases"/>
    <property type="match status" value="1"/>
</dbReference>
<evidence type="ECO:0000256" key="1">
    <source>
        <dbReference type="ARBA" id="ARBA00022737"/>
    </source>
</evidence>
<evidence type="ECO:0000259" key="5">
    <source>
        <dbReference type="Pfam" id="PF24883"/>
    </source>
</evidence>
<dbReference type="SUPFAM" id="SSF48403">
    <property type="entry name" value="Ankyrin repeat"/>
    <property type="match status" value="2"/>
</dbReference>
<dbReference type="Pfam" id="PF22939">
    <property type="entry name" value="WHD_GPIID"/>
    <property type="match status" value="1"/>
</dbReference>
<feature type="repeat" description="ANK" evidence="3">
    <location>
        <begin position="1037"/>
        <end position="1069"/>
    </location>
</feature>
<feature type="repeat" description="ANK" evidence="3">
    <location>
        <begin position="772"/>
        <end position="804"/>
    </location>
</feature>
<organism evidence="6 7">
    <name type="scientific">Cladonia borealis</name>
    <dbReference type="NCBI Taxonomy" id="184061"/>
    <lineage>
        <taxon>Eukaryota</taxon>
        <taxon>Fungi</taxon>
        <taxon>Dikarya</taxon>
        <taxon>Ascomycota</taxon>
        <taxon>Pezizomycotina</taxon>
        <taxon>Lecanoromycetes</taxon>
        <taxon>OSLEUM clade</taxon>
        <taxon>Lecanoromycetidae</taxon>
        <taxon>Lecanorales</taxon>
        <taxon>Lecanorineae</taxon>
        <taxon>Cladoniaceae</taxon>
        <taxon>Cladonia</taxon>
    </lineage>
</organism>
<dbReference type="EMBL" id="JAFEKC020000022">
    <property type="protein sequence ID" value="KAK0507966.1"/>
    <property type="molecule type" value="Genomic_DNA"/>
</dbReference>
<dbReference type="InterPro" id="IPR056884">
    <property type="entry name" value="NPHP3-like_N"/>
</dbReference>
<evidence type="ECO:0000313" key="6">
    <source>
        <dbReference type="EMBL" id="KAK0507966.1"/>
    </source>
</evidence>
<feature type="repeat" description="ANK" evidence="3">
    <location>
        <begin position="1131"/>
        <end position="1163"/>
    </location>
</feature>
<dbReference type="Proteomes" id="UP001166286">
    <property type="component" value="Unassembled WGS sequence"/>
</dbReference>
<dbReference type="Pfam" id="PF00023">
    <property type="entry name" value="Ank"/>
    <property type="match status" value="1"/>
</dbReference>
<feature type="repeat" description="ANK" evidence="3">
    <location>
        <begin position="1249"/>
        <end position="1281"/>
    </location>
</feature>
<dbReference type="Pfam" id="PF12796">
    <property type="entry name" value="Ank_2"/>
    <property type="match status" value="6"/>
</dbReference>